<keyword evidence="2" id="KW-1185">Reference proteome</keyword>
<reference evidence="1 2" key="1">
    <citation type="submission" date="2019-09" db="EMBL/GenBank/DDBJ databases">
        <title>Characterization of the phylogenetic diversity of two novel species belonging to the genus Bifidobacterium: Bifidobacterium cebidarum sp. nov. and Bifidobacterium leontopitheci sp. nov.</title>
        <authorList>
            <person name="Lugli G.A."/>
            <person name="Duranti S."/>
            <person name="Milani C."/>
            <person name="Turroni F."/>
            <person name="Ventura M."/>
        </authorList>
    </citation>
    <scope>NUCLEOTIDE SEQUENCE [LARGE SCALE GENOMIC DNA]</scope>
    <source>
        <strain evidence="1 2">DSM 100238</strain>
    </source>
</reference>
<evidence type="ECO:0000313" key="2">
    <source>
        <dbReference type="Proteomes" id="UP000440041"/>
    </source>
</evidence>
<proteinExistence type="predicted"/>
<dbReference type="AlphaFoldDB" id="A0A6A2W071"/>
<sequence length="98" mass="11033">MSHVISAEFHTRRIVTPIELTTSNNVPESGWYISEDLRTLVNIDDDGYAECFDIDGDRITLADGDLGTPWARVLHDTIGNQLLYRLGKVTIRKVTSNE</sequence>
<evidence type="ECO:0000313" key="1">
    <source>
        <dbReference type="EMBL" id="KAB8292067.1"/>
    </source>
</evidence>
<organism evidence="1 2">
    <name type="scientific">Bifidobacterium apri</name>
    <dbReference type="NCBI Taxonomy" id="1769423"/>
    <lineage>
        <taxon>Bacteria</taxon>
        <taxon>Bacillati</taxon>
        <taxon>Actinomycetota</taxon>
        <taxon>Actinomycetes</taxon>
        <taxon>Bifidobacteriales</taxon>
        <taxon>Bifidobacteriaceae</taxon>
        <taxon>Bifidobacterium</taxon>
    </lineage>
</organism>
<dbReference type="EMBL" id="WBSO01000025">
    <property type="protein sequence ID" value="KAB8292067.1"/>
    <property type="molecule type" value="Genomic_DNA"/>
</dbReference>
<dbReference type="RefSeq" id="WP_152356320.1">
    <property type="nucleotide sequence ID" value="NZ_JBHLXF010000001.1"/>
</dbReference>
<protein>
    <submittedName>
        <fullName evidence="1">Uncharacterized protein</fullName>
    </submittedName>
</protein>
<comment type="caution">
    <text evidence="1">The sequence shown here is derived from an EMBL/GenBank/DDBJ whole genome shotgun (WGS) entry which is preliminary data.</text>
</comment>
<accession>A0A6A2W071</accession>
<dbReference type="Proteomes" id="UP000440041">
    <property type="component" value="Unassembled WGS sequence"/>
</dbReference>
<gene>
    <name evidence="1" type="ORF">DSM100238_1811</name>
</gene>
<name>A0A6A2W071_9BIFI</name>